<evidence type="ECO:0000313" key="2">
    <source>
        <dbReference type="EMBL" id="NEZ57693.1"/>
    </source>
</evidence>
<protein>
    <recommendedName>
        <fullName evidence="4">PEP-CTERM sorting domain-containing protein</fullName>
    </recommendedName>
</protein>
<dbReference type="AlphaFoldDB" id="A0A6M0RPK3"/>
<comment type="caution">
    <text evidence="2">The sequence shown here is derived from an EMBL/GenBank/DDBJ whole genome shotgun (WGS) entry which is preliminary data.</text>
</comment>
<gene>
    <name evidence="2" type="ORF">DXZ20_18900</name>
</gene>
<sequence length="292" mass="30482">MNRCLGKASWLLMASVTSGVVAIASPGQAASLAFSESLLEVTFNQDFFGSATDTNTDTIAIAEDGEVMVDAIADAAAFNDAAGADSCLFDLGNPGACNVAFSEAIGDDGNNYFGIGESFSEVIGDFFVASGNSFSFDFIASLLLETEIDRPDVEAAQATGEVSFALYGGTQSNSLSLLDTFTLSGRLSTLGSDDNFTEPQTSGALTFDTFFDTSFGGQSEFVDAFVEGSYSRSFDTDTYLQLVEVKTSSACVATAASQQDCKQSVPEPTGVLALIAPLLGLTGFSFKKRLHG</sequence>
<proteinExistence type="predicted"/>
<evidence type="ECO:0008006" key="4">
    <source>
        <dbReference type="Google" id="ProtNLM"/>
    </source>
</evidence>
<dbReference type="Proteomes" id="UP000481033">
    <property type="component" value="Unassembled WGS sequence"/>
</dbReference>
<feature type="chain" id="PRO_5026752458" description="PEP-CTERM sorting domain-containing protein" evidence="1">
    <location>
        <begin position="30"/>
        <end position="292"/>
    </location>
</feature>
<keyword evidence="3" id="KW-1185">Reference proteome</keyword>
<keyword evidence="1" id="KW-0732">Signal</keyword>
<name>A0A6M0RPK3_9CYAN</name>
<evidence type="ECO:0000256" key="1">
    <source>
        <dbReference type="SAM" id="SignalP"/>
    </source>
</evidence>
<organism evidence="2 3">
    <name type="scientific">Adonisia turfae CCMR0081</name>
    <dbReference type="NCBI Taxonomy" id="2292702"/>
    <lineage>
        <taxon>Bacteria</taxon>
        <taxon>Bacillati</taxon>
        <taxon>Cyanobacteriota</taxon>
        <taxon>Adonisia</taxon>
        <taxon>Adonisia turfae</taxon>
    </lineage>
</organism>
<reference evidence="2 3" key="1">
    <citation type="journal article" date="2020" name="Microb. Ecol.">
        <title>Ecogenomics of the Marine Benthic Filamentous Cyanobacterium Adonisia.</title>
        <authorList>
            <person name="Walter J.M."/>
            <person name="Coutinho F.H."/>
            <person name="Leomil L."/>
            <person name="Hargreaves P.I."/>
            <person name="Campeao M.E."/>
            <person name="Vieira V.V."/>
            <person name="Silva B.S."/>
            <person name="Fistarol G.O."/>
            <person name="Salomon P.S."/>
            <person name="Sawabe T."/>
            <person name="Mino S."/>
            <person name="Hosokawa M."/>
            <person name="Miyashita H."/>
            <person name="Maruyama F."/>
            <person name="van Verk M.C."/>
            <person name="Dutilh B.E."/>
            <person name="Thompson C.C."/>
            <person name="Thompson F.L."/>
        </authorList>
    </citation>
    <scope>NUCLEOTIDE SEQUENCE [LARGE SCALE GENOMIC DNA]</scope>
    <source>
        <strain evidence="2 3">CCMR0081</strain>
    </source>
</reference>
<accession>A0A6M0RPK3</accession>
<feature type="signal peptide" evidence="1">
    <location>
        <begin position="1"/>
        <end position="29"/>
    </location>
</feature>
<dbReference type="EMBL" id="QXHD01000004">
    <property type="protein sequence ID" value="NEZ57693.1"/>
    <property type="molecule type" value="Genomic_DNA"/>
</dbReference>
<evidence type="ECO:0000313" key="3">
    <source>
        <dbReference type="Proteomes" id="UP000481033"/>
    </source>
</evidence>